<evidence type="ECO:0000313" key="2">
    <source>
        <dbReference type="Proteomes" id="UP000765509"/>
    </source>
</evidence>
<keyword evidence="2" id="KW-1185">Reference proteome</keyword>
<dbReference type="EMBL" id="AVOT02035760">
    <property type="protein sequence ID" value="MBW0530153.1"/>
    <property type="molecule type" value="Genomic_DNA"/>
</dbReference>
<evidence type="ECO:0000313" key="1">
    <source>
        <dbReference type="EMBL" id="MBW0530153.1"/>
    </source>
</evidence>
<reference evidence="1" key="1">
    <citation type="submission" date="2021-03" db="EMBL/GenBank/DDBJ databases">
        <title>Draft genome sequence of rust myrtle Austropuccinia psidii MF-1, a brazilian biotype.</title>
        <authorList>
            <person name="Quecine M.C."/>
            <person name="Pachon D.M.R."/>
            <person name="Bonatelli M.L."/>
            <person name="Correr F.H."/>
            <person name="Franceschini L.M."/>
            <person name="Leite T.F."/>
            <person name="Margarido G.R.A."/>
            <person name="Almeida C.A."/>
            <person name="Ferrarezi J.A."/>
            <person name="Labate C.A."/>
        </authorList>
    </citation>
    <scope>NUCLEOTIDE SEQUENCE</scope>
    <source>
        <strain evidence="1">MF-1</strain>
    </source>
</reference>
<dbReference type="AlphaFoldDB" id="A0A9Q3I6R4"/>
<accession>A0A9Q3I6R4</accession>
<dbReference type="Gene3D" id="2.40.70.10">
    <property type="entry name" value="Acid Proteases"/>
    <property type="match status" value="1"/>
</dbReference>
<name>A0A9Q3I6R4_9BASI</name>
<protein>
    <submittedName>
        <fullName evidence="1">Uncharacterized protein</fullName>
    </submittedName>
</protein>
<gene>
    <name evidence="1" type="ORF">O181_069868</name>
</gene>
<proteinExistence type="predicted"/>
<dbReference type="Proteomes" id="UP000765509">
    <property type="component" value="Unassembled WGS sequence"/>
</dbReference>
<organism evidence="1 2">
    <name type="scientific">Austropuccinia psidii MF-1</name>
    <dbReference type="NCBI Taxonomy" id="1389203"/>
    <lineage>
        <taxon>Eukaryota</taxon>
        <taxon>Fungi</taxon>
        <taxon>Dikarya</taxon>
        <taxon>Basidiomycota</taxon>
        <taxon>Pucciniomycotina</taxon>
        <taxon>Pucciniomycetes</taxon>
        <taxon>Pucciniales</taxon>
        <taxon>Sphaerophragmiaceae</taxon>
        <taxon>Austropuccinia</taxon>
    </lineage>
</organism>
<sequence>MTVCVENSEHSVIIDSGAHFSIVVREYLEKHFPNWENRAFSTRAKNLKSASIKMTSIGTIIRKIIILYRQGNIRLNQDSVVLEDAHIQGFLLGTDYQRMYGIDIYNSKNRHITIEAKFSSNLTSKQKLSLLKILRKNRTAFAIGEEALGKIRGHGIALYLDVERTYPHILGRTTYTASLKARKEIEKNFNKLLDIDVIRKIGHNEIVKVSTPALIIWNDGKSKFSGDFIALNNYIKAELPYNKDTPFSR</sequence>
<comment type="caution">
    <text evidence="1">The sequence shown here is derived from an EMBL/GenBank/DDBJ whole genome shotgun (WGS) entry which is preliminary data.</text>
</comment>
<dbReference type="InterPro" id="IPR021109">
    <property type="entry name" value="Peptidase_aspartic_dom_sf"/>
</dbReference>